<name>A0A2W4SWV4_9GAMM</name>
<evidence type="ECO:0000313" key="5">
    <source>
        <dbReference type="EMBL" id="PZN77114.1"/>
    </source>
</evidence>
<feature type="transmembrane region" description="Helical" evidence="3">
    <location>
        <begin position="5"/>
        <end position="24"/>
    </location>
</feature>
<dbReference type="PANTHER" id="PTHR14463">
    <property type="entry name" value="LIPASE MATURATION FACTOR"/>
    <property type="match status" value="1"/>
</dbReference>
<keyword evidence="3" id="KW-0812">Transmembrane</keyword>
<keyword evidence="3" id="KW-0472">Membrane</keyword>
<keyword evidence="1" id="KW-0325">Glycoprotein</keyword>
<feature type="transmembrane region" description="Helical" evidence="3">
    <location>
        <begin position="36"/>
        <end position="56"/>
    </location>
</feature>
<feature type="domain" description="Lipase maturation factor 1/2 C-terminal" evidence="4">
    <location>
        <begin position="47"/>
        <end position="182"/>
    </location>
</feature>
<proteinExistence type="predicted"/>
<evidence type="ECO:0000256" key="1">
    <source>
        <dbReference type="ARBA" id="ARBA00023180"/>
    </source>
</evidence>
<evidence type="ECO:0000313" key="6">
    <source>
        <dbReference type="Proteomes" id="UP000249396"/>
    </source>
</evidence>
<dbReference type="Proteomes" id="UP000249396">
    <property type="component" value="Unassembled WGS sequence"/>
</dbReference>
<dbReference type="GO" id="GO:0051604">
    <property type="term" value="P:protein maturation"/>
    <property type="evidence" value="ECO:0007669"/>
    <property type="project" value="InterPro"/>
</dbReference>
<dbReference type="EMBL" id="QJPH01000344">
    <property type="protein sequence ID" value="PZN77114.1"/>
    <property type="molecule type" value="Genomic_DNA"/>
</dbReference>
<protein>
    <recommendedName>
        <fullName evidence="2">Lipase maturation factor 2</fullName>
    </recommendedName>
</protein>
<evidence type="ECO:0000256" key="2">
    <source>
        <dbReference type="ARBA" id="ARBA00040643"/>
    </source>
</evidence>
<comment type="caution">
    <text evidence="5">The sequence shown here is derived from an EMBL/GenBank/DDBJ whole genome shotgun (WGS) entry which is preliminary data.</text>
</comment>
<dbReference type="InterPro" id="IPR009613">
    <property type="entry name" value="LMF"/>
</dbReference>
<dbReference type="AlphaFoldDB" id="A0A2W4SWV4"/>
<sequence length="184" mass="21045">MPARLGAGVVALFSLLVCGILLWMSNTHQPPVQPLYGLAQIASAFGLVNGYGPFAVMTTERREIIVEGSDDGQTWRPYEFKYKPGELTKPLGWNIPHQPRLDWQMWFAALGSPRSNPWFLNFMGRLREGSGPVLALLQYNPFHDHPPKYLRAGFYRYRFSTREERAASGEIWRREPLGDYLPAY</sequence>
<dbReference type="InterPro" id="IPR057433">
    <property type="entry name" value="LMF1/2_C"/>
</dbReference>
<evidence type="ECO:0000259" key="4">
    <source>
        <dbReference type="Pfam" id="PF25179"/>
    </source>
</evidence>
<evidence type="ECO:0000256" key="3">
    <source>
        <dbReference type="SAM" id="Phobius"/>
    </source>
</evidence>
<accession>A0A2W4SWV4</accession>
<organism evidence="5 6">
    <name type="scientific">Candidatus Methylumidiphilus alinenensis</name>
    <dbReference type="NCBI Taxonomy" id="2202197"/>
    <lineage>
        <taxon>Bacteria</taxon>
        <taxon>Pseudomonadati</taxon>
        <taxon>Pseudomonadota</taxon>
        <taxon>Gammaproteobacteria</taxon>
        <taxon>Methylococcales</taxon>
        <taxon>Candidatus Methylumidiphilus</taxon>
    </lineage>
</organism>
<reference evidence="5 6" key="1">
    <citation type="journal article" date="2018" name="Aquat. Microb. Ecol.">
        <title>Gammaproteobacterial methanotrophs dominate.</title>
        <authorList>
            <person name="Rissanen A.J."/>
            <person name="Saarenheimo J."/>
            <person name="Tiirola M."/>
            <person name="Peura S."/>
            <person name="Aalto S.L."/>
            <person name="Karvinen A."/>
            <person name="Nykanen H."/>
        </authorList>
    </citation>
    <scope>NUCLEOTIDE SEQUENCE [LARGE SCALE GENOMIC DNA]</scope>
    <source>
        <strain evidence="5">AMbin10</strain>
    </source>
</reference>
<keyword evidence="3" id="KW-1133">Transmembrane helix</keyword>
<dbReference type="Pfam" id="PF25179">
    <property type="entry name" value="LMF1_C"/>
    <property type="match status" value="1"/>
</dbReference>
<gene>
    <name evidence="5" type="ORF">DM484_15280</name>
</gene>
<dbReference type="PANTHER" id="PTHR14463:SF5">
    <property type="entry name" value="LIPASE MATURATION FACTOR 2"/>
    <property type="match status" value="1"/>
</dbReference>